<reference evidence="4" key="2">
    <citation type="submission" date="2015-01" db="EMBL/GenBank/DDBJ databases">
        <title>Evolutionary Origins and Diversification of the Mycorrhizal Mutualists.</title>
        <authorList>
            <consortium name="DOE Joint Genome Institute"/>
            <consortium name="Mycorrhizal Genomics Consortium"/>
            <person name="Kohler A."/>
            <person name="Kuo A."/>
            <person name="Nagy L.G."/>
            <person name="Floudas D."/>
            <person name="Copeland A."/>
            <person name="Barry K.W."/>
            <person name="Cichocki N."/>
            <person name="Veneault-Fourrey C."/>
            <person name="LaButti K."/>
            <person name="Lindquist E.A."/>
            <person name="Lipzen A."/>
            <person name="Lundell T."/>
            <person name="Morin E."/>
            <person name="Murat C."/>
            <person name="Riley R."/>
            <person name="Ohm R."/>
            <person name="Sun H."/>
            <person name="Tunlid A."/>
            <person name="Henrissat B."/>
            <person name="Grigoriev I.V."/>
            <person name="Hibbett D.S."/>
            <person name="Martin F."/>
        </authorList>
    </citation>
    <scope>NUCLEOTIDE SEQUENCE [LARGE SCALE GENOMIC DNA]</scope>
    <source>
        <strain evidence="4">441</strain>
    </source>
</reference>
<gene>
    <name evidence="3" type="ORF">PISMIDRAFT_7746</name>
</gene>
<feature type="transmembrane region" description="Helical" evidence="2">
    <location>
        <begin position="165"/>
        <end position="186"/>
    </location>
</feature>
<evidence type="ECO:0000256" key="1">
    <source>
        <dbReference type="SAM" id="MobiDB-lite"/>
    </source>
</evidence>
<reference evidence="3 4" key="1">
    <citation type="submission" date="2014-04" db="EMBL/GenBank/DDBJ databases">
        <authorList>
            <consortium name="DOE Joint Genome Institute"/>
            <person name="Kuo A."/>
            <person name="Kohler A."/>
            <person name="Costa M.D."/>
            <person name="Nagy L.G."/>
            <person name="Floudas D."/>
            <person name="Copeland A."/>
            <person name="Barry K.W."/>
            <person name="Cichocki N."/>
            <person name="Veneault-Fourrey C."/>
            <person name="LaButti K."/>
            <person name="Lindquist E.A."/>
            <person name="Lipzen A."/>
            <person name="Lundell T."/>
            <person name="Morin E."/>
            <person name="Murat C."/>
            <person name="Sun H."/>
            <person name="Tunlid A."/>
            <person name="Henrissat B."/>
            <person name="Grigoriev I.V."/>
            <person name="Hibbett D.S."/>
            <person name="Martin F."/>
            <person name="Nordberg H.P."/>
            <person name="Cantor M.N."/>
            <person name="Hua S.X."/>
        </authorList>
    </citation>
    <scope>NUCLEOTIDE SEQUENCE [LARGE SCALE GENOMIC DNA]</scope>
    <source>
        <strain evidence="3 4">441</strain>
    </source>
</reference>
<feature type="compositionally biased region" description="Polar residues" evidence="1">
    <location>
        <begin position="415"/>
        <end position="441"/>
    </location>
</feature>
<sequence length="470" mass="49383">MATTSGSPTASTSTPSPSSSPTNLTFNTIHNMTTCASASVTWNYGGKEAYLVMAVTNIGVNQTHSQAFGVERRQNVASTTVLQTLVNITAQTESWTWASVNLTQGWYEIQGLVGNLTALSSPFYVSNGSNTSCLSSTSTPSQSPSATPSPVSNLSSSNDKKTGTIVGSVIGALVGVSVIVALVIWLRRRKRSPIGGGFIVRNVGRWSSLTSNASSVKHRSNDFVNRHYRGHTDSTSRAGESVTGSKASNTGPPGDSDDPAVEAGESERTHSTYSHSPPGMGAYDTSNVPVSHVRHASIHSIQSSAGAVDRSRSRTMSVRTSNTALEQQAQRIRSSMEGSMCLRTERLSMPAIAPAALDRSPTSPIRRTSDHPAGSGGTSVTRSASTSGSATRRTPRKPVPHYDPSELDDALAGQANDTRSTAPSGEDFSASNSAETMSSRAMSDVSRLPSLGSGRPVHYLIPDLPPPSKE</sequence>
<feature type="region of interest" description="Disordered" evidence="1">
    <location>
        <begin position="211"/>
        <end position="287"/>
    </location>
</feature>
<feature type="compositionally biased region" description="Basic and acidic residues" evidence="1">
    <location>
        <begin position="219"/>
        <end position="234"/>
    </location>
</feature>
<keyword evidence="4" id="KW-1185">Reference proteome</keyword>
<feature type="compositionally biased region" description="Low complexity" evidence="1">
    <location>
        <begin position="314"/>
        <end position="323"/>
    </location>
</feature>
<evidence type="ECO:0000313" key="4">
    <source>
        <dbReference type="Proteomes" id="UP000054018"/>
    </source>
</evidence>
<feature type="compositionally biased region" description="Low complexity" evidence="1">
    <location>
        <begin position="1"/>
        <end position="22"/>
    </location>
</feature>
<feature type="compositionally biased region" description="Polar residues" evidence="1">
    <location>
        <begin position="235"/>
        <end position="251"/>
    </location>
</feature>
<keyword evidence="2" id="KW-0812">Transmembrane</keyword>
<accession>A0A0D0A1D9</accession>
<keyword evidence="2" id="KW-1133">Transmembrane helix</keyword>
<dbReference type="STRING" id="765257.A0A0D0A1D9"/>
<feature type="region of interest" description="Disordered" evidence="1">
    <location>
        <begin position="1"/>
        <end position="23"/>
    </location>
</feature>
<feature type="compositionally biased region" description="Low complexity" evidence="1">
    <location>
        <begin position="134"/>
        <end position="152"/>
    </location>
</feature>
<evidence type="ECO:0000256" key="2">
    <source>
        <dbReference type="SAM" id="Phobius"/>
    </source>
</evidence>
<name>A0A0D0A1D9_9AGAM</name>
<keyword evidence="2" id="KW-0472">Membrane</keyword>
<feature type="region of interest" description="Disordered" evidence="1">
    <location>
        <begin position="134"/>
        <end position="158"/>
    </location>
</feature>
<dbReference type="HOGENOM" id="CLU_516978_0_0_1"/>
<evidence type="ECO:0000313" key="3">
    <source>
        <dbReference type="EMBL" id="KIK28267.1"/>
    </source>
</evidence>
<dbReference type="Proteomes" id="UP000054018">
    <property type="component" value="Unassembled WGS sequence"/>
</dbReference>
<dbReference type="AlphaFoldDB" id="A0A0D0A1D9"/>
<feature type="region of interest" description="Disordered" evidence="1">
    <location>
        <begin position="299"/>
        <end position="327"/>
    </location>
</feature>
<organism evidence="3 4">
    <name type="scientific">Pisolithus microcarpus 441</name>
    <dbReference type="NCBI Taxonomy" id="765257"/>
    <lineage>
        <taxon>Eukaryota</taxon>
        <taxon>Fungi</taxon>
        <taxon>Dikarya</taxon>
        <taxon>Basidiomycota</taxon>
        <taxon>Agaricomycotina</taxon>
        <taxon>Agaricomycetes</taxon>
        <taxon>Agaricomycetidae</taxon>
        <taxon>Boletales</taxon>
        <taxon>Sclerodermatineae</taxon>
        <taxon>Pisolithaceae</taxon>
        <taxon>Pisolithus</taxon>
    </lineage>
</organism>
<feature type="region of interest" description="Disordered" evidence="1">
    <location>
        <begin position="352"/>
        <end position="470"/>
    </location>
</feature>
<feature type="compositionally biased region" description="Low complexity" evidence="1">
    <location>
        <begin position="378"/>
        <end position="392"/>
    </location>
</feature>
<dbReference type="EMBL" id="KN833693">
    <property type="protein sequence ID" value="KIK28267.1"/>
    <property type="molecule type" value="Genomic_DNA"/>
</dbReference>
<dbReference type="OrthoDB" id="3266934at2759"/>
<protein>
    <submittedName>
        <fullName evidence="3">Uncharacterized protein</fullName>
    </submittedName>
</protein>
<dbReference type="CDD" id="cd12087">
    <property type="entry name" value="TM_EGFR-like"/>
    <property type="match status" value="1"/>
</dbReference>
<proteinExistence type="predicted"/>